<accession>A0A0F9P8L6</accession>
<evidence type="ECO:0008006" key="2">
    <source>
        <dbReference type="Google" id="ProtNLM"/>
    </source>
</evidence>
<dbReference type="EMBL" id="LAZR01002579">
    <property type="protein sequence ID" value="KKN28230.1"/>
    <property type="molecule type" value="Genomic_DNA"/>
</dbReference>
<protein>
    <recommendedName>
        <fullName evidence="2">Capsid protein</fullName>
    </recommendedName>
</protein>
<dbReference type="AlphaFoldDB" id="A0A0F9P8L6"/>
<name>A0A0F9P8L6_9ZZZZ</name>
<dbReference type="Pfam" id="PF03864">
    <property type="entry name" value="Phage_cap_E"/>
    <property type="match status" value="1"/>
</dbReference>
<proteinExistence type="predicted"/>
<dbReference type="InterPro" id="IPR053738">
    <property type="entry name" value="Lambda_capsid_assembly"/>
</dbReference>
<dbReference type="Gene3D" id="3.90.1690.10">
    <property type="entry name" value="phage-related protein like domain"/>
    <property type="match status" value="1"/>
</dbReference>
<comment type="caution">
    <text evidence="1">The sequence shown here is derived from an EMBL/GenBank/DDBJ whole genome shotgun (WGS) entry which is preliminary data.</text>
</comment>
<gene>
    <name evidence="1" type="ORF">LCGC14_0856400</name>
</gene>
<sequence length="317" mass="35405">MAGFQPDTGDVHVDALLTNLSVGYMNKRYIASQVFPIVPTNKQSDIIPRYDKDKWFREQMKLRAPGAPVATSGFTVDNSLKFFNDNFALGKEIPDEVRQNTDVPYDMDRDATRWLTEMVQIHWEKKFATDFFATGKWGTDFVESAQWSDYAASDPIQDLRTMRSNVLGKSGQPANLLVTSNLVMDKLLDHPLLVERVKYTGGSVSEQMIAQLVRLDKVLVGDAIEATAAEGATTQTYGALWGKHALVAYVPPAPGLFVPAGGYTFVWRPLVGGGAAPWFMRRIRKDDLRKDVLEVHTYYDQKQIDADMGEFAADVVA</sequence>
<dbReference type="InterPro" id="IPR005564">
    <property type="entry name" value="Major_capsid_GpE"/>
</dbReference>
<organism evidence="1">
    <name type="scientific">marine sediment metagenome</name>
    <dbReference type="NCBI Taxonomy" id="412755"/>
    <lineage>
        <taxon>unclassified sequences</taxon>
        <taxon>metagenomes</taxon>
        <taxon>ecological metagenomes</taxon>
    </lineage>
</organism>
<evidence type="ECO:0000313" key="1">
    <source>
        <dbReference type="EMBL" id="KKN28230.1"/>
    </source>
</evidence>
<reference evidence="1" key="1">
    <citation type="journal article" date="2015" name="Nature">
        <title>Complex archaea that bridge the gap between prokaryotes and eukaryotes.</title>
        <authorList>
            <person name="Spang A."/>
            <person name="Saw J.H."/>
            <person name="Jorgensen S.L."/>
            <person name="Zaremba-Niedzwiedzka K."/>
            <person name="Martijn J."/>
            <person name="Lind A.E."/>
            <person name="van Eijk R."/>
            <person name="Schleper C."/>
            <person name="Guy L."/>
            <person name="Ettema T.J."/>
        </authorList>
    </citation>
    <scope>NUCLEOTIDE SEQUENCE</scope>
</reference>